<keyword evidence="5" id="KW-0677">Repeat</keyword>
<evidence type="ECO:0000256" key="10">
    <source>
        <dbReference type="SAM" id="MobiDB-lite"/>
    </source>
</evidence>
<dbReference type="EMBL" id="JAYRBN010000112">
    <property type="protein sequence ID" value="KAL2724654.1"/>
    <property type="molecule type" value="Genomic_DNA"/>
</dbReference>
<name>A0ABD2AVK9_VESMC</name>
<keyword evidence="2" id="KW-0963">Cytoplasm</keyword>
<evidence type="ECO:0000256" key="1">
    <source>
        <dbReference type="ARBA" id="ARBA00004141"/>
    </source>
</evidence>
<evidence type="ECO:0000256" key="8">
    <source>
        <dbReference type="PROSITE-ProRule" id="PRU00581"/>
    </source>
</evidence>
<organism evidence="13 14">
    <name type="scientific">Vespula maculifrons</name>
    <name type="common">Eastern yellow jacket</name>
    <name type="synonym">Wasp</name>
    <dbReference type="NCBI Taxonomy" id="7453"/>
    <lineage>
        <taxon>Eukaryota</taxon>
        <taxon>Metazoa</taxon>
        <taxon>Ecdysozoa</taxon>
        <taxon>Arthropoda</taxon>
        <taxon>Hexapoda</taxon>
        <taxon>Insecta</taxon>
        <taxon>Pterygota</taxon>
        <taxon>Neoptera</taxon>
        <taxon>Endopterygota</taxon>
        <taxon>Hymenoptera</taxon>
        <taxon>Apocrita</taxon>
        <taxon>Aculeata</taxon>
        <taxon>Vespoidea</taxon>
        <taxon>Vespidae</taxon>
        <taxon>Vespinae</taxon>
        <taxon>Vespula</taxon>
    </lineage>
</organism>
<dbReference type="GO" id="GO:0016020">
    <property type="term" value="C:membrane"/>
    <property type="evidence" value="ECO:0007669"/>
    <property type="project" value="UniProtKB-SubCell"/>
</dbReference>
<comment type="caution">
    <text evidence="13">The sequence shown here is derived from an EMBL/GenBank/DDBJ whole genome shotgun (WGS) entry which is preliminary data.</text>
</comment>
<evidence type="ECO:0000259" key="12">
    <source>
        <dbReference type="PROSITE" id="PS51225"/>
    </source>
</evidence>
<evidence type="ECO:0000313" key="13">
    <source>
        <dbReference type="EMBL" id="KAL2724654.1"/>
    </source>
</evidence>
<keyword evidence="7 8" id="KW-0472">Membrane</keyword>
<dbReference type="InterPro" id="IPR008253">
    <property type="entry name" value="Marvel"/>
</dbReference>
<dbReference type="InterPro" id="IPR050687">
    <property type="entry name" value="Dynein_IC"/>
</dbReference>
<evidence type="ECO:0000256" key="3">
    <source>
        <dbReference type="ARBA" id="ARBA00022574"/>
    </source>
</evidence>
<dbReference type="PROSITE" id="PS51225">
    <property type="entry name" value="MARVEL"/>
    <property type="match status" value="1"/>
</dbReference>
<dbReference type="PANTHER" id="PTHR12442">
    <property type="entry name" value="DYNEIN INTERMEDIATE CHAIN"/>
    <property type="match status" value="1"/>
</dbReference>
<evidence type="ECO:0000313" key="14">
    <source>
        <dbReference type="Proteomes" id="UP001607303"/>
    </source>
</evidence>
<dbReference type="InterPro" id="IPR015943">
    <property type="entry name" value="WD40/YVTN_repeat-like_dom_sf"/>
</dbReference>
<dbReference type="Proteomes" id="UP001607303">
    <property type="component" value="Unassembled WGS sequence"/>
</dbReference>
<dbReference type="PANTHER" id="PTHR12442:SF5">
    <property type="entry name" value="DYNEIN AXONEMAL INTERMEDIATE CHAIN 3"/>
    <property type="match status" value="1"/>
</dbReference>
<dbReference type="AlphaFoldDB" id="A0ABD2AVK9"/>
<keyword evidence="6 11" id="KW-1133">Transmembrane helix</keyword>
<feature type="coiled-coil region" evidence="9">
    <location>
        <begin position="755"/>
        <end position="790"/>
    </location>
</feature>
<evidence type="ECO:0000256" key="5">
    <source>
        <dbReference type="ARBA" id="ARBA00022737"/>
    </source>
</evidence>
<evidence type="ECO:0000256" key="11">
    <source>
        <dbReference type="SAM" id="Phobius"/>
    </source>
</evidence>
<keyword evidence="4 8" id="KW-0812">Transmembrane</keyword>
<evidence type="ECO:0000256" key="6">
    <source>
        <dbReference type="ARBA" id="ARBA00022989"/>
    </source>
</evidence>
<dbReference type="Gene3D" id="2.130.10.10">
    <property type="entry name" value="YVTN repeat-like/Quinoprotein amine dehydrogenase"/>
    <property type="match status" value="1"/>
</dbReference>
<feature type="transmembrane region" description="Helical" evidence="11">
    <location>
        <begin position="999"/>
        <end position="1020"/>
    </location>
</feature>
<evidence type="ECO:0000256" key="4">
    <source>
        <dbReference type="ARBA" id="ARBA00022692"/>
    </source>
</evidence>
<feature type="region of interest" description="Disordered" evidence="10">
    <location>
        <begin position="253"/>
        <end position="279"/>
    </location>
</feature>
<keyword evidence="14" id="KW-1185">Reference proteome</keyword>
<feature type="domain" description="MARVEL" evidence="12">
    <location>
        <begin position="898"/>
        <end position="1028"/>
    </location>
</feature>
<gene>
    <name evidence="13" type="ORF">V1477_018515</name>
</gene>
<protein>
    <submittedName>
        <fullName evidence="13">Dynein axonemal intermediate chain 3-like</fullName>
    </submittedName>
</protein>
<evidence type="ECO:0000256" key="2">
    <source>
        <dbReference type="ARBA" id="ARBA00022490"/>
    </source>
</evidence>
<feature type="transmembrane region" description="Helical" evidence="11">
    <location>
        <begin position="964"/>
        <end position="987"/>
    </location>
</feature>
<reference evidence="13 14" key="1">
    <citation type="journal article" date="2024" name="Ann. Entomol. Soc. Am.">
        <title>Genomic analyses of the southern and eastern yellowjacket wasps (Hymenoptera: Vespidae) reveal evolutionary signatures of social life.</title>
        <authorList>
            <person name="Catto M.A."/>
            <person name="Caine P.B."/>
            <person name="Orr S.E."/>
            <person name="Hunt B.G."/>
            <person name="Goodisman M.A.D."/>
        </authorList>
    </citation>
    <scope>NUCLEOTIDE SEQUENCE [LARGE SCALE GENOMIC DNA]</scope>
    <source>
        <strain evidence="13">232</strain>
        <tissue evidence="13">Head and thorax</tissue>
    </source>
</reference>
<dbReference type="InterPro" id="IPR036322">
    <property type="entry name" value="WD40_repeat_dom_sf"/>
</dbReference>
<keyword evidence="3" id="KW-0853">WD repeat</keyword>
<dbReference type="Pfam" id="PF01284">
    <property type="entry name" value="MARVEL"/>
    <property type="match status" value="1"/>
</dbReference>
<dbReference type="SUPFAM" id="SSF50978">
    <property type="entry name" value="WD40 repeat-like"/>
    <property type="match status" value="1"/>
</dbReference>
<keyword evidence="9" id="KW-0175">Coiled coil</keyword>
<feature type="transmembrane region" description="Helical" evidence="11">
    <location>
        <begin position="931"/>
        <end position="952"/>
    </location>
</feature>
<evidence type="ECO:0000256" key="9">
    <source>
        <dbReference type="SAM" id="Coils"/>
    </source>
</evidence>
<proteinExistence type="predicted"/>
<evidence type="ECO:0000256" key="7">
    <source>
        <dbReference type="ARBA" id="ARBA00023136"/>
    </source>
</evidence>
<comment type="subcellular location">
    <subcellularLocation>
        <location evidence="1">Membrane</location>
        <topology evidence="1">Multi-pass membrane protein</topology>
    </subcellularLocation>
</comment>
<accession>A0ABD2AVK9</accession>
<sequence length="1106" mass="128009">MLRKRVKYPTGWTLLDENIKDVERVCLDPETQRKLCCTVGEYVFLEYPWVYVPRDDVLKLSNEIGSCLEAYKEQISAYNGTCFLFGYNSIELSSDKFVICLTEEARDAIFQRNKNISKAILNSIREQREKIPKFWKSLGSEDDLESSAKNTRELYEIEINLPTTLLGLDRQLSDRDSEGCRDSYIDLIPDINETFDNVDKLLVSRVTQTHFLPRDNYVQTQPRNPKNACTQYVYEDILKDKLLDLKDFENVEKSCDETEQSTDSKEELEERKEKEIETEISREKEPIEVFLEEHSQRMIDEIKYNAVVNVYVIKGNNISDISWHPKIMDFVVVSYIGSSNIIPTSNSNPGALLWSLSDALRPQSYLRSNENVHCISFCPSRENIVIAGCESGQLVVWNIPPEIINSGSTMSNNSKSKVLLDQQDISIVNVTATSKKDSSHRLPIRKIRWIPARFQIKPNGKLMKSIDDVSSCQFMTISVGGIIVIWTLDLSLNSSNDFFKVTYRLSVPIPNNSRNFTLLCVSISSESLQEECNNAHRKVNESDRKEEEYTRRLWLGTGEGELVRCTWKDQMFDVEPSSSEECNFLDRSFAHDGPVIEIVRCHRLLDVILTMGGHVFAIWNENYLESPIFWRKSKVIYTACCWSSQPGVFLMGRYDGELEMWDIKRKTGEPVFIRNISDGPLTVLSFWKETKESPGLIGIGDHRGIFRVFKEPAKYLDDDERMDWFEEYVSREVKRKKVFSSWQSEFLRNDPTVIARRSEKEDQERERKLKEAKENLRREHERRLKLKAEKKARDAPKSKETIWKLKEQKRMRSVLLNKKGFVPEELEKRKLPLVRLQEEKRLKSQKIEKEVNLRNKFYEDIVARQIPEISNSFQQPKPTTKILDEKVNEVEEEPETNIEKYMQQYCNIRDEGLGIICMACVSPALVGASHWFLFVATTSFIATLLWCFVYLLSIREALKIPINWILTELLNTSVEAVLYMIAFIAQLSLWSSVSGAPHIASNIAGGVFGILNTLAYAAVIRNEKEEQYSKKTSQVPEEHVQRQCYTIKSGSIVRTQQESIAEKKERVKTSPITLIQIQTKYSLRRRTHFSHSQTVILRSSTFEVSS</sequence>